<keyword evidence="1" id="KW-0472">Membrane</keyword>
<keyword evidence="1" id="KW-1133">Transmembrane helix</keyword>
<dbReference type="RefSeq" id="WP_078695803.1">
    <property type="nucleotide sequence ID" value="NZ_FUYH01000004.1"/>
</dbReference>
<feature type="transmembrane region" description="Helical" evidence="1">
    <location>
        <begin position="32"/>
        <end position="52"/>
    </location>
</feature>
<keyword evidence="1" id="KW-0812">Transmembrane</keyword>
<keyword evidence="3" id="KW-1185">Reference proteome</keyword>
<dbReference type="Pfam" id="PF05137">
    <property type="entry name" value="PilN"/>
    <property type="match status" value="1"/>
</dbReference>
<reference evidence="3" key="1">
    <citation type="submission" date="2017-02" db="EMBL/GenBank/DDBJ databases">
        <authorList>
            <person name="Varghese N."/>
            <person name="Submissions S."/>
        </authorList>
    </citation>
    <scope>NUCLEOTIDE SEQUENCE [LARGE SCALE GENOMIC DNA]</scope>
    <source>
        <strain evidence="3">USBA 833</strain>
    </source>
</reference>
<evidence type="ECO:0000256" key="1">
    <source>
        <dbReference type="SAM" id="Phobius"/>
    </source>
</evidence>
<proteinExistence type="predicted"/>
<name>A0A1T4X024_9CLOT</name>
<evidence type="ECO:0008006" key="4">
    <source>
        <dbReference type="Google" id="ProtNLM"/>
    </source>
</evidence>
<protein>
    <recommendedName>
        <fullName evidence="4">Type IV pilus assembly protein PilN</fullName>
    </recommendedName>
</protein>
<dbReference type="Proteomes" id="UP000190105">
    <property type="component" value="Unassembled WGS sequence"/>
</dbReference>
<dbReference type="AlphaFoldDB" id="A0A1T4X024"/>
<dbReference type="InterPro" id="IPR052534">
    <property type="entry name" value="Extracell_DNA_Util/SecSys_Comp"/>
</dbReference>
<accession>A0A1T4X024</accession>
<dbReference type="PANTHER" id="PTHR40278">
    <property type="entry name" value="DNA UTILIZATION PROTEIN HOFN"/>
    <property type="match status" value="1"/>
</dbReference>
<dbReference type="PANTHER" id="PTHR40278:SF1">
    <property type="entry name" value="DNA UTILIZATION PROTEIN HOFN"/>
    <property type="match status" value="1"/>
</dbReference>
<dbReference type="InterPro" id="IPR007813">
    <property type="entry name" value="PilN"/>
</dbReference>
<sequence>MLENLIISSNKDINLLEAYNRQIKKEKKDYKIYYFIIIEIAVFVILTVISIYRMSNLKIQNSKLTERISKLIPIEQQVKEYTEIKNKYENKKAIAEEISNQNETFNEAITVLEEITPTEITIENMIMTKDKLSFVIKSGKEENIAQFIYNMQNTDVFKNIVFNGISKQGNDKRTSITADIVRK</sequence>
<dbReference type="OrthoDB" id="1953876at2"/>
<evidence type="ECO:0000313" key="3">
    <source>
        <dbReference type="Proteomes" id="UP000190105"/>
    </source>
</evidence>
<gene>
    <name evidence="2" type="ORF">SAMN05443428_104177</name>
</gene>
<evidence type="ECO:0000313" key="2">
    <source>
        <dbReference type="EMBL" id="SKA82211.1"/>
    </source>
</evidence>
<dbReference type="STRING" id="1147123.SAMN05443428_104177"/>
<dbReference type="EMBL" id="FUYH01000004">
    <property type="protein sequence ID" value="SKA82211.1"/>
    <property type="molecule type" value="Genomic_DNA"/>
</dbReference>
<organism evidence="2 3">
    <name type="scientific">Caloramator quimbayensis</name>
    <dbReference type="NCBI Taxonomy" id="1147123"/>
    <lineage>
        <taxon>Bacteria</taxon>
        <taxon>Bacillati</taxon>
        <taxon>Bacillota</taxon>
        <taxon>Clostridia</taxon>
        <taxon>Eubacteriales</taxon>
        <taxon>Clostridiaceae</taxon>
        <taxon>Caloramator</taxon>
    </lineage>
</organism>